<dbReference type="InterPro" id="IPR001623">
    <property type="entry name" value="DnaJ_domain"/>
</dbReference>
<name>A0A1Q9E0S3_SYMMI</name>
<sequence>MFCCRRRNQVDLTQPLAPAHAAEAAAPATGAPRPTEGRLCPITGLEGICPMARKPVLGEGEKPPELKVLMFIMWEEAESKVIPTSSHLTHVGVYPHHSSDWEALELPDTASKAEIKAQYRKLSIRYHPDKCKEEGAAKRFGRIAAAYDALKDTDGQLAFPWDEHPERQQLMAGSDLIKTLGFLGAEAAQTDPIKAQFMQQVVKEATECRVLLFEKETQEAERHMQETWADALCVDERSGANHLVKVYRRIVTFAESALSAAKADMEEVDD</sequence>
<dbReference type="PRINTS" id="PR00625">
    <property type="entry name" value="JDOMAIN"/>
</dbReference>
<protein>
    <submittedName>
        <fullName evidence="2">Chaperone protein DnaJ</fullName>
    </submittedName>
</protein>
<accession>A0A1Q9E0S3</accession>
<dbReference type="AlphaFoldDB" id="A0A1Q9E0S3"/>
<dbReference type="InterPro" id="IPR050817">
    <property type="entry name" value="DjlA_DnaK_co-chaperone"/>
</dbReference>
<comment type="caution">
    <text evidence="2">The sequence shown here is derived from an EMBL/GenBank/DDBJ whole genome shotgun (WGS) entry which is preliminary data.</text>
</comment>
<dbReference type="PROSITE" id="PS50076">
    <property type="entry name" value="DNAJ_2"/>
    <property type="match status" value="1"/>
</dbReference>
<gene>
    <name evidence="2" type="primary">dnaJ</name>
    <name evidence="2" type="ORF">AK812_SmicGene16279</name>
</gene>
<dbReference type="Pfam" id="PF00226">
    <property type="entry name" value="DnaJ"/>
    <property type="match status" value="1"/>
</dbReference>
<organism evidence="2 3">
    <name type="scientific">Symbiodinium microadriaticum</name>
    <name type="common">Dinoflagellate</name>
    <name type="synonym">Zooxanthella microadriatica</name>
    <dbReference type="NCBI Taxonomy" id="2951"/>
    <lineage>
        <taxon>Eukaryota</taxon>
        <taxon>Sar</taxon>
        <taxon>Alveolata</taxon>
        <taxon>Dinophyceae</taxon>
        <taxon>Suessiales</taxon>
        <taxon>Symbiodiniaceae</taxon>
        <taxon>Symbiodinium</taxon>
    </lineage>
</organism>
<dbReference type="InterPro" id="IPR036869">
    <property type="entry name" value="J_dom_sf"/>
</dbReference>
<dbReference type="PANTHER" id="PTHR24074">
    <property type="entry name" value="CO-CHAPERONE PROTEIN DJLA"/>
    <property type="match status" value="1"/>
</dbReference>
<evidence type="ECO:0000313" key="2">
    <source>
        <dbReference type="EMBL" id="OLQ01026.1"/>
    </source>
</evidence>
<proteinExistence type="predicted"/>
<dbReference type="EMBL" id="LSRX01000307">
    <property type="protein sequence ID" value="OLQ01026.1"/>
    <property type="molecule type" value="Genomic_DNA"/>
</dbReference>
<dbReference type="SMART" id="SM00271">
    <property type="entry name" value="DnaJ"/>
    <property type="match status" value="1"/>
</dbReference>
<feature type="domain" description="J" evidence="1">
    <location>
        <begin position="99"/>
        <end position="165"/>
    </location>
</feature>
<dbReference type="SUPFAM" id="SSF46565">
    <property type="entry name" value="Chaperone J-domain"/>
    <property type="match status" value="1"/>
</dbReference>
<keyword evidence="3" id="KW-1185">Reference proteome</keyword>
<dbReference type="OrthoDB" id="419822at2759"/>
<dbReference type="Gene3D" id="1.10.287.110">
    <property type="entry name" value="DnaJ domain"/>
    <property type="match status" value="1"/>
</dbReference>
<evidence type="ECO:0000259" key="1">
    <source>
        <dbReference type="PROSITE" id="PS50076"/>
    </source>
</evidence>
<evidence type="ECO:0000313" key="3">
    <source>
        <dbReference type="Proteomes" id="UP000186817"/>
    </source>
</evidence>
<reference evidence="2 3" key="1">
    <citation type="submission" date="2016-02" db="EMBL/GenBank/DDBJ databases">
        <title>Genome analysis of coral dinoflagellate symbionts highlights evolutionary adaptations to a symbiotic lifestyle.</title>
        <authorList>
            <person name="Aranda M."/>
            <person name="Li Y."/>
            <person name="Liew Y.J."/>
            <person name="Baumgarten S."/>
            <person name="Simakov O."/>
            <person name="Wilson M."/>
            <person name="Piel J."/>
            <person name="Ashoor H."/>
            <person name="Bougouffa S."/>
            <person name="Bajic V.B."/>
            <person name="Ryu T."/>
            <person name="Ravasi T."/>
            <person name="Bayer T."/>
            <person name="Micklem G."/>
            <person name="Kim H."/>
            <person name="Bhak J."/>
            <person name="Lajeunesse T.C."/>
            <person name="Voolstra C.R."/>
        </authorList>
    </citation>
    <scope>NUCLEOTIDE SEQUENCE [LARGE SCALE GENOMIC DNA]</scope>
    <source>
        <strain evidence="2 3">CCMP2467</strain>
    </source>
</reference>
<dbReference type="Proteomes" id="UP000186817">
    <property type="component" value="Unassembled WGS sequence"/>
</dbReference>
<dbReference type="CDD" id="cd06257">
    <property type="entry name" value="DnaJ"/>
    <property type="match status" value="1"/>
</dbReference>